<dbReference type="SUPFAM" id="SSF51215">
    <property type="entry name" value="Regulatory protein AraC"/>
    <property type="match status" value="1"/>
</dbReference>
<dbReference type="EMBL" id="JAJHJB010000008">
    <property type="protein sequence ID" value="MCC5465275.1"/>
    <property type="molecule type" value="Genomic_DNA"/>
</dbReference>
<reference evidence="5" key="1">
    <citation type="submission" date="2021-11" db="EMBL/GenBank/DDBJ databases">
        <title>Description of a new species Pelosinus isolated from the bottom sediments of Lake Baikal.</title>
        <authorList>
            <person name="Zakharyuk A."/>
        </authorList>
    </citation>
    <scope>NUCLEOTIDE SEQUENCE</scope>
    <source>
        <strain evidence="5">Bkl1</strain>
    </source>
</reference>
<dbReference type="InterPro" id="IPR009057">
    <property type="entry name" value="Homeodomain-like_sf"/>
</dbReference>
<dbReference type="PROSITE" id="PS01124">
    <property type="entry name" value="HTH_ARAC_FAMILY_2"/>
    <property type="match status" value="1"/>
</dbReference>
<accession>A0ABS8HQ06</accession>
<proteinExistence type="predicted"/>
<keyword evidence="6" id="KW-1185">Reference proteome</keyword>
<keyword evidence="1" id="KW-0805">Transcription regulation</keyword>
<dbReference type="InterPro" id="IPR003313">
    <property type="entry name" value="AraC-bd"/>
</dbReference>
<dbReference type="Proteomes" id="UP001165492">
    <property type="component" value="Unassembled WGS sequence"/>
</dbReference>
<dbReference type="SUPFAM" id="SSF46689">
    <property type="entry name" value="Homeodomain-like"/>
    <property type="match status" value="2"/>
</dbReference>
<keyword evidence="2" id="KW-0238">DNA-binding</keyword>
<protein>
    <submittedName>
        <fullName evidence="5">AraC family transcriptional regulator</fullName>
    </submittedName>
</protein>
<dbReference type="InterPro" id="IPR037923">
    <property type="entry name" value="HTH-like"/>
</dbReference>
<evidence type="ECO:0000313" key="6">
    <source>
        <dbReference type="Proteomes" id="UP001165492"/>
    </source>
</evidence>
<evidence type="ECO:0000313" key="5">
    <source>
        <dbReference type="EMBL" id="MCC5465275.1"/>
    </source>
</evidence>
<dbReference type="InterPro" id="IPR018062">
    <property type="entry name" value="HTH_AraC-typ_CS"/>
</dbReference>
<dbReference type="Pfam" id="PF02311">
    <property type="entry name" value="AraC_binding"/>
    <property type="match status" value="1"/>
</dbReference>
<dbReference type="PRINTS" id="PR00032">
    <property type="entry name" value="HTHARAC"/>
</dbReference>
<evidence type="ECO:0000256" key="1">
    <source>
        <dbReference type="ARBA" id="ARBA00023015"/>
    </source>
</evidence>
<evidence type="ECO:0000256" key="3">
    <source>
        <dbReference type="ARBA" id="ARBA00023163"/>
    </source>
</evidence>
<evidence type="ECO:0000259" key="4">
    <source>
        <dbReference type="PROSITE" id="PS01124"/>
    </source>
</evidence>
<sequence>MMYCIAKNKYPLKYFSCGKLISDEPFLHLRRNLDTFVLLVGSKGTLYIAQDDQPYELKPNQFMLLFPGHEHYGYRESEPGLHYYWCHFQTCHNQYKFLTEQQMNQYLHIEKNTVAESILKTYYILPQFGEILIKNRIDLIFNQLLDLSNRNYYSKAIVTNYTLSLLLMELSQNFIDTSTPKIQDISNSNYKIAEIAEWIRVNYNTDLSVKKIADKFGYNPDYLSLVFKKFTGYPLLKYLNRLKISEAKQLLLNSSANIKEIANATGFIDEKNFMKLFKKMESLTPTQYRNTFFCKHFNKK</sequence>
<dbReference type="PANTHER" id="PTHR43280:SF30">
    <property type="entry name" value="MMSAB OPERON REGULATORY PROTEIN"/>
    <property type="match status" value="1"/>
</dbReference>
<comment type="caution">
    <text evidence="5">The sequence shown here is derived from an EMBL/GenBank/DDBJ whole genome shotgun (WGS) entry which is preliminary data.</text>
</comment>
<dbReference type="RefSeq" id="WP_229534535.1">
    <property type="nucleotide sequence ID" value="NZ_JAJHJB010000008.1"/>
</dbReference>
<dbReference type="PROSITE" id="PS00041">
    <property type="entry name" value="HTH_ARAC_FAMILY_1"/>
    <property type="match status" value="1"/>
</dbReference>
<dbReference type="Gene3D" id="1.10.10.60">
    <property type="entry name" value="Homeodomain-like"/>
    <property type="match status" value="2"/>
</dbReference>
<keyword evidence="3" id="KW-0804">Transcription</keyword>
<organism evidence="5 6">
    <name type="scientific">Pelosinus baikalensis</name>
    <dbReference type="NCBI Taxonomy" id="2892015"/>
    <lineage>
        <taxon>Bacteria</taxon>
        <taxon>Bacillati</taxon>
        <taxon>Bacillota</taxon>
        <taxon>Negativicutes</taxon>
        <taxon>Selenomonadales</taxon>
        <taxon>Sporomusaceae</taxon>
        <taxon>Pelosinus</taxon>
    </lineage>
</organism>
<dbReference type="InterPro" id="IPR018060">
    <property type="entry name" value="HTH_AraC"/>
</dbReference>
<gene>
    <name evidence="5" type="ORF">LMF89_07855</name>
</gene>
<dbReference type="Pfam" id="PF12833">
    <property type="entry name" value="HTH_18"/>
    <property type="match status" value="1"/>
</dbReference>
<dbReference type="InterPro" id="IPR020449">
    <property type="entry name" value="Tscrpt_reg_AraC-type_HTH"/>
</dbReference>
<feature type="domain" description="HTH araC/xylS-type" evidence="4">
    <location>
        <begin position="193"/>
        <end position="291"/>
    </location>
</feature>
<dbReference type="SMART" id="SM00342">
    <property type="entry name" value="HTH_ARAC"/>
    <property type="match status" value="1"/>
</dbReference>
<dbReference type="PANTHER" id="PTHR43280">
    <property type="entry name" value="ARAC-FAMILY TRANSCRIPTIONAL REGULATOR"/>
    <property type="match status" value="1"/>
</dbReference>
<name>A0ABS8HQ06_9FIRM</name>
<evidence type="ECO:0000256" key="2">
    <source>
        <dbReference type="ARBA" id="ARBA00023125"/>
    </source>
</evidence>